<reference evidence="1" key="1">
    <citation type="submission" date="2018-06" db="EMBL/GenBank/DDBJ databases">
        <authorList>
            <person name="Zhirakovskaya E."/>
        </authorList>
    </citation>
    <scope>NUCLEOTIDE SEQUENCE</scope>
</reference>
<gene>
    <name evidence="1" type="ORF">MNBD_GAMMA26-690</name>
</gene>
<proteinExistence type="predicted"/>
<dbReference type="EMBL" id="UOFX01000075">
    <property type="protein sequence ID" value="VAX10557.1"/>
    <property type="molecule type" value="Genomic_DNA"/>
</dbReference>
<dbReference type="AlphaFoldDB" id="A0A3B1C0X5"/>
<feature type="non-terminal residue" evidence="1">
    <location>
        <position position="1"/>
    </location>
</feature>
<dbReference type="Gene3D" id="3.10.520.10">
    <property type="entry name" value="ApbE-like domains"/>
    <property type="match status" value="1"/>
</dbReference>
<organism evidence="1">
    <name type="scientific">hydrothermal vent metagenome</name>
    <dbReference type="NCBI Taxonomy" id="652676"/>
    <lineage>
        <taxon>unclassified sequences</taxon>
        <taxon>metagenomes</taxon>
        <taxon>ecological metagenomes</taxon>
    </lineage>
</organism>
<evidence type="ECO:0000313" key="1">
    <source>
        <dbReference type="EMBL" id="VAX10557.1"/>
    </source>
</evidence>
<evidence type="ECO:0008006" key="2">
    <source>
        <dbReference type="Google" id="ProtNLM"/>
    </source>
</evidence>
<sequence>LHHDAATADAAATALLVAGPEQWREVAKKMGLSQVMVITPQGEISMSPAMVERIRFEVSPEPSVNVVNW</sequence>
<name>A0A3B1C0X5_9ZZZZ</name>
<dbReference type="SUPFAM" id="SSF143631">
    <property type="entry name" value="ApbE-like"/>
    <property type="match status" value="1"/>
</dbReference>
<dbReference type="InterPro" id="IPR003374">
    <property type="entry name" value="ApbE-like_sf"/>
</dbReference>
<protein>
    <recommendedName>
        <fullName evidence="2">FAD:protein FMN transferase</fullName>
    </recommendedName>
</protein>
<accession>A0A3B1C0X5</accession>